<feature type="region of interest" description="Disordered" evidence="16">
    <location>
        <begin position="2403"/>
        <end position="2520"/>
    </location>
</feature>
<evidence type="ECO:0000313" key="19">
    <source>
        <dbReference type="Ensembl" id="ENSPCLP00000014517.1"/>
    </source>
</evidence>
<dbReference type="Pfam" id="PF00531">
    <property type="entry name" value="Death"/>
    <property type="match status" value="1"/>
</dbReference>
<evidence type="ECO:0000256" key="7">
    <source>
        <dbReference type="ARBA" id="ARBA00023018"/>
    </source>
</evidence>
<dbReference type="FunFam" id="2.60.40.2660:FF:000001">
    <property type="entry name" value="Ankyrin-3 isoform 2"/>
    <property type="match status" value="1"/>
</dbReference>
<feature type="compositionally biased region" description="Basic residues" evidence="16">
    <location>
        <begin position="1676"/>
        <end position="1688"/>
    </location>
</feature>
<evidence type="ECO:0000256" key="3">
    <source>
        <dbReference type="ARBA" id="ARBA00022475"/>
    </source>
</evidence>
<accession>A0A669Q0T6</accession>
<keyword evidence="4" id="KW-0963">Cytoplasm</keyword>
<dbReference type="Pfam" id="PF17809">
    <property type="entry name" value="UPA_2"/>
    <property type="match status" value="1"/>
</dbReference>
<feature type="compositionally biased region" description="Polar residues" evidence="16">
    <location>
        <begin position="2297"/>
        <end position="2307"/>
    </location>
</feature>
<feature type="compositionally biased region" description="Basic and acidic residues" evidence="16">
    <location>
        <begin position="2356"/>
        <end position="2367"/>
    </location>
</feature>
<feature type="repeat" description="ANK" evidence="15">
    <location>
        <begin position="626"/>
        <end position="658"/>
    </location>
</feature>
<dbReference type="FunFam" id="2.60.220.30:FF:000001">
    <property type="entry name" value="Ankyrin-3 isoform 2"/>
    <property type="match status" value="1"/>
</dbReference>
<dbReference type="PRINTS" id="PR01415">
    <property type="entry name" value="ANKYRIN"/>
</dbReference>
<keyword evidence="7" id="KW-0770">Synapse</keyword>
<feature type="compositionally biased region" description="Basic and acidic residues" evidence="16">
    <location>
        <begin position="2106"/>
        <end position="2115"/>
    </location>
</feature>
<feature type="repeat" description="ANK" evidence="15">
    <location>
        <begin position="758"/>
        <end position="790"/>
    </location>
</feature>
<feature type="compositionally biased region" description="Low complexity" evidence="16">
    <location>
        <begin position="2308"/>
        <end position="2326"/>
    </location>
</feature>
<dbReference type="SMART" id="SM00248">
    <property type="entry name" value="ANK"/>
    <property type="match status" value="23"/>
</dbReference>
<feature type="compositionally biased region" description="Basic and acidic residues" evidence="16">
    <location>
        <begin position="3482"/>
        <end position="3501"/>
    </location>
</feature>
<dbReference type="Proteomes" id="UP000472261">
    <property type="component" value="Unplaced"/>
</dbReference>
<evidence type="ECO:0000259" key="17">
    <source>
        <dbReference type="PROSITE" id="PS50017"/>
    </source>
</evidence>
<evidence type="ECO:0000256" key="4">
    <source>
        <dbReference type="ARBA" id="ARBA00022490"/>
    </source>
</evidence>
<dbReference type="Gene3D" id="2.60.40.2660">
    <property type="match status" value="1"/>
</dbReference>
<feature type="compositionally biased region" description="Basic and acidic residues" evidence="16">
    <location>
        <begin position="1645"/>
        <end position="1656"/>
    </location>
</feature>
<dbReference type="FunFam" id="1.25.40.20:FF:000003">
    <property type="entry name" value="Ankyrin, isoform B"/>
    <property type="match status" value="1"/>
</dbReference>
<feature type="compositionally biased region" description="Acidic residues" evidence="16">
    <location>
        <begin position="2346"/>
        <end position="2355"/>
    </location>
</feature>
<dbReference type="SMART" id="SM00218">
    <property type="entry name" value="ZU5"/>
    <property type="match status" value="1"/>
</dbReference>
<evidence type="ECO:0000256" key="14">
    <source>
        <dbReference type="ARBA" id="ARBA00034100"/>
    </source>
</evidence>
<dbReference type="InterPro" id="IPR051165">
    <property type="entry name" value="Multifunctional_ANK_Repeat"/>
</dbReference>
<dbReference type="GO" id="GO:0030315">
    <property type="term" value="C:T-tubule"/>
    <property type="evidence" value="ECO:0007669"/>
    <property type="project" value="UniProtKB-SubCell"/>
</dbReference>
<feature type="repeat" description="ANK" evidence="15">
    <location>
        <begin position="692"/>
        <end position="724"/>
    </location>
</feature>
<feature type="repeat" description="ANK" evidence="15">
    <location>
        <begin position="461"/>
        <end position="493"/>
    </location>
</feature>
<evidence type="ECO:0000256" key="16">
    <source>
        <dbReference type="SAM" id="MobiDB-lite"/>
    </source>
</evidence>
<feature type="region of interest" description="Disordered" evidence="16">
    <location>
        <begin position="1645"/>
        <end position="1729"/>
    </location>
</feature>
<feature type="compositionally biased region" description="Polar residues" evidence="16">
    <location>
        <begin position="3513"/>
        <end position="3524"/>
    </location>
</feature>
<dbReference type="FunFam" id="1.10.533.10:FF:000002">
    <property type="entry name" value="Ankyrin-3 isoform 2"/>
    <property type="match status" value="1"/>
</dbReference>
<dbReference type="Pfam" id="PF13637">
    <property type="entry name" value="Ank_4"/>
    <property type="match status" value="2"/>
</dbReference>
<feature type="region of interest" description="Disordered" evidence="16">
    <location>
        <begin position="2924"/>
        <end position="3011"/>
    </location>
</feature>
<feature type="region of interest" description="Disordered" evidence="16">
    <location>
        <begin position="1760"/>
        <end position="1942"/>
    </location>
</feature>
<feature type="region of interest" description="Disordered" evidence="16">
    <location>
        <begin position="2847"/>
        <end position="2871"/>
    </location>
</feature>
<feature type="repeat" description="ANK" evidence="15">
    <location>
        <begin position="362"/>
        <end position="394"/>
    </location>
</feature>
<feature type="repeat" description="ANK" evidence="15">
    <location>
        <begin position="329"/>
        <end position="361"/>
    </location>
</feature>
<feature type="repeat" description="ANK" evidence="15">
    <location>
        <begin position="263"/>
        <end position="295"/>
    </location>
</feature>
<dbReference type="PROSITE" id="PS50017">
    <property type="entry name" value="DEATH_DOMAIN"/>
    <property type="match status" value="1"/>
</dbReference>
<feature type="compositionally biased region" description="Basic and acidic residues" evidence="16">
    <location>
        <begin position="1705"/>
        <end position="1715"/>
    </location>
</feature>
<protein>
    <submittedName>
        <fullName evidence="19">Ankyrin 2</fullName>
    </submittedName>
</protein>
<evidence type="ECO:0000256" key="12">
    <source>
        <dbReference type="ARBA" id="ARBA00023257"/>
    </source>
</evidence>
<sequence>YITQPSSRTNCNADQFCGSSPPIPHLSDSNASFLRAARAGNLDKVVEYLKSGIDINTCNQNGLNALHLAAKEGHVGLVQELLERGSAVDSATKKGNTALHIASLAGQAEVVKVLVKEGANINAQSQNGFTPLYMAAQENHIEVVKYLLENGANQSTATEDGFTPLAVALQQGHNQAVAILLENDTKGKVRLPALHIAARKDDTKSAALLLQNDHNADVQSKMMVNRTTESGFTPLHIAAHYGNVNVATLLLNRGAAVDFTARNGITPLHVASKRGNTNMVKLLLDRGGQIDAKTRDGLTPLHCAARSGHDQVVELLLERGAPLLARTKNGLSPLHMAAQGDHVECVKHLLQHKAPVDDVTLDYLTALHVAAHCGHYRVTKLLLDKRANPNARALNGFTPLHIACKKNRIKVMELLVKYGASIQAITESGLTPIHVAAFMGHLNIVLLLLQNGASPDVTNIRGETALHMAARAGQVEVVRCLLRNGALVDARAREEQTPLHIASRLGKTEIVQLLLQHMAHPDAATTNGYTPLHISAREGQVDVASVLLEAGASHSMSTKKGFTPLHVAAKYGSLEVAKLLLQRRASPDSAGKNGLTPLHVAAHYDNQKVALLLLEKGASPHATAKNGYTPLHIAAKKNQMQIATTLLNYGAETNILTKQGVTPLHLASQEGHTDMVTLLLEKGSNIHVATKTGLTSLHLAAQEDKVNVAEILTKHGANQDAQTKLGYTPLIVACHYGNIKMVNFLLKEGANVNAKTKNGYTPLHQAAQQGHTHIINVLLQHGAKPNAITTNGNTALAIARRLGYISVVDTLKVVTEEITTTTTTVTEKHKINVPETMTEVLDVSDEEGDDTMTGDGGEYLRPEDLKELGDDSLPSSQFLDGMNYLRYSLEGGRSDSLRSFSSDRSHTLSHASYLRDSAMIDDTVVIPSQQVTTLAKEAERNSYRLSWGPENLDNVALSSSPIHSGFLVSFMVDARGGAMRGCRHNGLRIIIPPRKCTAPTRVTCRLVKRHRLATMPPMVEGEGLASRLIEVGPSGAQFLGPVIVEIPHFAALRGKERELVILRSENGDSWKEHFCEYTEDELNEILNGMDEVLDTPEELEKKRICRIITRDFPQYFAVVSRIKQDSNLIGPEGGVLSSTVVPQVQAVFPEGALTKRIRVGLQAQPMHTELIKKILGNKATFSPIVTLEPRRRKFHKPITMTIPVPKASSDGIMNGYGGDTPTLRLLCSITGGTTPAQWEDITGTTPLTFVNECVSFTTNVSARFWLIDCRQTQESVTFASQVYREIICVPYMAKFVVFAKSHDPIEARLRCFCMTDDKVDKTLEQQENFAEVARSRDVEVLEGKPIYVDCFGNLVPLTKSGQHHIFSFFAFKENRLPLFVKVRDTTQEPCGRLSFMKEPKSTRGLVHQAICNLNITLPVYTKVLPDYVFQSLFLISILLSMFFIRIKDDETESTETSILKSHLVNEVPVLASPDLLSEVSEMKQDLIKMTAILTTDPSDKSGSIKVKDLGKATEEEPGEPFEIVERVKEDLEKVNEILRGGSYTREEHALQKSLSRQELVEEEWVIVSDEEIEEARRNAPIEVTEPICVEVRIDKETTEMEKKDMTGMVDYLTEDLNKYVSLHEVQPQALQEDMVEERFEAVVISRDSEKEGRESPTTETVSPQEQHKPALEIKKPVRTKLKDKHKQKEGKMHSSEQQPGLMKISSDESPKEEHGLTPAAAPEAKAVSPVIEETPIGSIKDKVKALQKRVEDEQKIRSKLPVRIQTREGTAEKASKKPVPVKKTVAHKAQPPVSPSSKTERLEETMSVRELMKAFQSGQDPSKNVSGLFEHKSVKQKQQPPEKETTRRKTISSLSETKRVSTEKEPQPKKGRMQVSTVDTIKKTVGKDQVKQQSSKKTTAEPPPPVFADESTKDSAVVKGKTSDDQADADFQISPDRKTSTDFSDVIKEELEDNDKYQQFRHLSVTEEGELNLEQVLTSPFNVAFPAEYVKDGFLPALSLQSAAFDGSSESLKHEGVADSPGSLLDGTPQISSEESYKHEGLAETPETSPESLSFSPKKTDGQIEEAKGTAKVHTTAETCSPKELSPKENEKGITEKQLDAVAETSESHSDHVSEELVPTASGEEADKLKESSSASIMKDISRDKESRTTPHLTKSSETHDTALEKEKDITCEHRVVVRSPQKLELSLASHDSECFSPVADDSLAISHKDSLEASPVLEDNSSHKTPDSLEPSPMKESPCRDSLESSPVEQKVKVGILGQGPLQSILGKGETCPELATVRSRILRDPEGSADDDSLEQTSLMESSGKSPLSPETPSSEEISYEITPKTADSQALSNIPKSAVIPEVSEEPEDESESEPKKKFTPEEEMFKMVTKIKTFDELEQEAKQKRDYKRDCKQDEYSLIADSEVACEIEESKSKTVEEKDIPTVVMSSAESRKSSSSSESEPELTQLKKEADSGLLMEPVIRVQPPSPLPSSIDSSSSPEEAGFQPINSKQCSSRIGAVTAEQDKPTEDDKDEPYILGGSCKASTRKSGICHSDGCVSAETDESKCDSIDESEVSPNVPVTKCEGTLCHSIGDCSQKEVHIESSTLHQDDTNENGIKSTVLLTHTTLTTKGTVTEKVDDGSCGHSTTEFSVPQDDKLTEDDLVEHSDFAKVDADFKTPQRDICAEEPLSEYSSLTTETVELEGCVTDAAESRAPHIVSPYENVSSEHFFTDGGESKIGTGQSLLSSEDYSVEETKDKTGEALLSNGTGSEYQCSKEVHMETELKTEDIFQKISPGSSASDSTKLAESALTDIRDETEKLISQVVITKTDVDSDTWSDIREDDEAFEARVKEEEQKIFGLMVDRRSQGTTPDTTPARTPTEEGTPLSEQNPFLFQEGKLFEMTRSGAIDMTKRNYPDESFHFFQMGQQPQEEVSLCEEIKEAAEAESSKPESPPDPFSLSESEDPDIQGKDTLNRSPSPSEPCDKSEEVTDEGIGVGTAKAELKSRIPIKMGISASSKSPKKETAASEAESLFIVETDIVDSSQVPFPISPEQSVVEDELEFSKVTRFVCSEKDDESPDSSPEEQRSVIEIPTALMERVPSCESKSKIPVRTAAAASQSLQQSENENLPIDDFLDSLQCEGKDDQAKPKSKIPVKSAFQRAEQQYTSTDTSVHKLESSKALSMTSKLPTKQDSRSKSESDASIPMDPKTKRSIKARSYAEAEAETWERESELKVELDSDEATTARPKVFSSRVPVKSRSTTASHSAFSPTKESKEHFFDLYKNSIEFFEEISDEASKLVERLTQSEREQELVSDDESSSALEVSVIENVPSIETQQSVPEDIFDTRPIWDESVETQIERIPDDNIHDHAEDKQDDRERTEERLAHIADHLGFSWTELARELDFTEEQIHQIRIENPNSLQDQSHALLKYWLERDGKHATDTNLTQCLTKINRMDIVHLMETSGIDSMQVHGTRTYAEIEQTIGLDHSEGFSVLQEELYSSRHKPEEHHRMSKDSDPVEHPPIVSEEDVSVSYSPFQDSTPRSEAELSMAELLRQTHKEQVEAEFSGKLHNVQTAASDTSAHFSATEEEREKTSPQPSSSAQRGGSPIIQEPEELHLHQDDLSPRRTSLVIVESIDEQPEKLGSAEHLHGFHMPEMPPETVTEEQYTDEHGHTVVKKVTRKIIWRYVSPDGTEKEDIIMQGTPQKPVMVEEGDGYSKVVKRVVLKSDSEQSEVTLSEPGVLPSASNFQSEPVEGRKVSKVIKTTVVQGERMEKHVGDASLATDLPSAKEDFEEVRIPFPCNY</sequence>
<evidence type="ECO:0000256" key="13">
    <source>
        <dbReference type="ARBA" id="ARBA00024012"/>
    </source>
</evidence>
<evidence type="ECO:0000256" key="15">
    <source>
        <dbReference type="PROSITE-ProRule" id="PRU00023"/>
    </source>
</evidence>
<dbReference type="GO" id="GO:0005764">
    <property type="term" value="C:lysosome"/>
    <property type="evidence" value="ECO:0007669"/>
    <property type="project" value="UniProtKB-SubCell"/>
</dbReference>
<dbReference type="Pfam" id="PF00791">
    <property type="entry name" value="ZU5"/>
    <property type="match status" value="2"/>
</dbReference>
<keyword evidence="10" id="KW-0206">Cytoskeleton</keyword>
<dbReference type="InterPro" id="IPR036770">
    <property type="entry name" value="Ankyrin_rpt-contain_sf"/>
</dbReference>
<keyword evidence="20" id="KW-1185">Reference proteome</keyword>
<feature type="domain" description="Death" evidence="17">
    <location>
        <begin position="3362"/>
        <end position="3446"/>
    </location>
</feature>
<proteinExistence type="predicted"/>
<dbReference type="GO" id="GO:0005856">
    <property type="term" value="C:cytoskeleton"/>
    <property type="evidence" value="ECO:0007669"/>
    <property type="project" value="UniProtKB-SubCell"/>
</dbReference>
<evidence type="ECO:0000256" key="11">
    <source>
        <dbReference type="ARBA" id="ARBA00023228"/>
    </source>
</evidence>
<feature type="compositionally biased region" description="Basic and acidic residues" evidence="16">
    <location>
        <begin position="2085"/>
        <end position="2099"/>
    </location>
</feature>
<dbReference type="Gene3D" id="2.60.220.30">
    <property type="match status" value="2"/>
</dbReference>
<feature type="compositionally biased region" description="Basic and acidic residues" evidence="16">
    <location>
        <begin position="2140"/>
        <end position="2176"/>
    </location>
</feature>
<evidence type="ECO:0000313" key="20">
    <source>
        <dbReference type="Proteomes" id="UP000472261"/>
    </source>
</evidence>
<dbReference type="FunFam" id="2.60.220.30:FF:000002">
    <property type="entry name" value="Ankyrin-3 isoform 2"/>
    <property type="match status" value="1"/>
</dbReference>
<dbReference type="InterPro" id="IPR040745">
    <property type="entry name" value="Ankyrin_UPA"/>
</dbReference>
<dbReference type="PROSITE" id="PS51145">
    <property type="entry name" value="ZU5"/>
    <property type="match status" value="2"/>
</dbReference>
<feature type="repeat" description="ANK" evidence="15">
    <location>
        <begin position="428"/>
        <end position="460"/>
    </location>
</feature>
<dbReference type="InterPro" id="IPR011029">
    <property type="entry name" value="DEATH-like_dom_sf"/>
</dbReference>
<keyword evidence="3" id="KW-1003">Cell membrane</keyword>
<keyword evidence="11" id="KW-0458">Lysosome</keyword>
<feature type="compositionally biased region" description="Polar residues" evidence="16">
    <location>
        <begin position="3144"/>
        <end position="3153"/>
    </location>
</feature>
<dbReference type="FunFam" id="1.25.40.20:FF:000001">
    <property type="entry name" value="Ankyrin-2 isoform 2"/>
    <property type="match status" value="1"/>
</dbReference>
<feature type="repeat" description="ANK" evidence="15">
    <location>
        <begin position="61"/>
        <end position="93"/>
    </location>
</feature>
<dbReference type="Gene3D" id="1.10.533.10">
    <property type="entry name" value="Death Domain, Fas"/>
    <property type="match status" value="1"/>
</dbReference>
<keyword evidence="9" id="KW-0472">Membrane</keyword>
<feature type="repeat" description="ANK" evidence="15">
    <location>
        <begin position="494"/>
        <end position="526"/>
    </location>
</feature>
<organism evidence="19 20">
    <name type="scientific">Phasianus colchicus</name>
    <name type="common">Common pheasant</name>
    <dbReference type="NCBI Taxonomy" id="9054"/>
    <lineage>
        <taxon>Eukaryota</taxon>
        <taxon>Metazoa</taxon>
        <taxon>Chordata</taxon>
        <taxon>Craniata</taxon>
        <taxon>Vertebrata</taxon>
        <taxon>Euteleostomi</taxon>
        <taxon>Archelosauria</taxon>
        <taxon>Archosauria</taxon>
        <taxon>Dinosauria</taxon>
        <taxon>Saurischia</taxon>
        <taxon>Theropoda</taxon>
        <taxon>Coelurosauria</taxon>
        <taxon>Aves</taxon>
        <taxon>Neognathae</taxon>
        <taxon>Galloanserae</taxon>
        <taxon>Galliformes</taxon>
        <taxon>Phasianidae</taxon>
        <taxon>Phasianinae</taxon>
        <taxon>Phasianus</taxon>
    </lineage>
</organism>
<feature type="repeat" description="ANK" evidence="15">
    <location>
        <begin position="527"/>
        <end position="559"/>
    </location>
</feature>
<feature type="repeat" description="ANK" evidence="15">
    <location>
        <begin position="127"/>
        <end position="159"/>
    </location>
</feature>
<feature type="compositionally biased region" description="Basic and acidic residues" evidence="16">
    <location>
        <begin position="2058"/>
        <end position="2069"/>
    </location>
</feature>
<feature type="repeat" description="ANK" evidence="15">
    <location>
        <begin position="230"/>
        <end position="262"/>
    </location>
</feature>
<feature type="compositionally biased region" description="Basic and acidic residues" evidence="16">
    <location>
        <begin position="1665"/>
        <end position="1675"/>
    </location>
</feature>
<keyword evidence="12" id="KW-0628">Postsynaptic cell membrane</keyword>
<feature type="domain" description="ZU5" evidence="18">
    <location>
        <begin position="1123"/>
        <end position="1269"/>
    </location>
</feature>
<feature type="compositionally biased region" description="Polar residues" evidence="16">
    <location>
        <begin position="3240"/>
        <end position="3250"/>
    </location>
</feature>
<dbReference type="PROSITE" id="PS50088">
    <property type="entry name" value="ANK_REPEAT"/>
    <property type="match status" value="20"/>
</dbReference>
<evidence type="ECO:0000256" key="10">
    <source>
        <dbReference type="ARBA" id="ARBA00023212"/>
    </source>
</evidence>
<dbReference type="FunFam" id="1.25.40.20:FF:000002">
    <property type="entry name" value="Ankyrin-2 isoform 2"/>
    <property type="match status" value="1"/>
</dbReference>
<evidence type="ECO:0000256" key="6">
    <source>
        <dbReference type="ARBA" id="ARBA00022737"/>
    </source>
</evidence>
<feature type="region of interest" description="Disordered" evidence="16">
    <location>
        <begin position="2211"/>
        <end position="2367"/>
    </location>
</feature>
<feature type="compositionally biased region" description="Polar residues" evidence="16">
    <location>
        <begin position="1816"/>
        <end position="1825"/>
    </location>
</feature>
<dbReference type="GO" id="GO:0045211">
    <property type="term" value="C:postsynaptic membrane"/>
    <property type="evidence" value="ECO:0007669"/>
    <property type="project" value="UniProtKB-SubCell"/>
</dbReference>
<feature type="compositionally biased region" description="Basic and acidic residues" evidence="16">
    <location>
        <begin position="2413"/>
        <end position="2425"/>
    </location>
</feature>
<feature type="repeat" description="ANK" evidence="15">
    <location>
        <begin position="395"/>
        <end position="427"/>
    </location>
</feature>
<dbReference type="InterPro" id="IPR000488">
    <property type="entry name" value="Death_dom"/>
</dbReference>
<feature type="compositionally biased region" description="Polar residues" evidence="16">
    <location>
        <begin position="3576"/>
        <end position="3585"/>
    </location>
</feature>
<evidence type="ECO:0000256" key="2">
    <source>
        <dbReference type="ARBA" id="ARBA00004371"/>
    </source>
</evidence>
<feature type="compositionally biased region" description="Polar residues" evidence="16">
    <location>
        <begin position="3162"/>
        <end position="3171"/>
    </location>
</feature>
<evidence type="ECO:0000256" key="9">
    <source>
        <dbReference type="ARBA" id="ARBA00023136"/>
    </source>
</evidence>
<feature type="compositionally biased region" description="Low complexity" evidence="16">
    <location>
        <begin position="3096"/>
        <end position="3111"/>
    </location>
</feature>
<feature type="compositionally biased region" description="Low complexity" evidence="16">
    <location>
        <begin position="2474"/>
        <end position="2483"/>
    </location>
</feature>
<feature type="compositionally biased region" description="Low complexity" evidence="16">
    <location>
        <begin position="2852"/>
        <end position="2861"/>
    </location>
</feature>
<feature type="compositionally biased region" description="Polar residues" evidence="16">
    <location>
        <begin position="2328"/>
        <end position="2338"/>
    </location>
</feature>
<dbReference type="Ensembl" id="ENSPCLT00000019193.1">
    <property type="protein sequence ID" value="ENSPCLP00000014517.1"/>
    <property type="gene ID" value="ENSPCLG00000011603.1"/>
</dbReference>
<feature type="region of interest" description="Disordered" evidence="16">
    <location>
        <begin position="3054"/>
        <end position="3250"/>
    </location>
</feature>
<feature type="compositionally biased region" description="Polar residues" evidence="16">
    <location>
        <begin position="2046"/>
        <end position="2057"/>
    </location>
</feature>
<feature type="compositionally biased region" description="Acidic residues" evidence="16">
    <location>
        <begin position="3056"/>
        <end position="3065"/>
    </location>
</feature>
<reference evidence="19" key="1">
    <citation type="submission" date="2025-08" db="UniProtKB">
        <authorList>
            <consortium name="Ensembl"/>
        </authorList>
    </citation>
    <scope>IDENTIFICATION</scope>
</reference>
<dbReference type="SUPFAM" id="SSF48403">
    <property type="entry name" value="Ankyrin repeat"/>
    <property type="match status" value="3"/>
</dbReference>
<dbReference type="PROSITE" id="PS50297">
    <property type="entry name" value="ANK_REP_REGION"/>
    <property type="match status" value="20"/>
</dbReference>
<dbReference type="Gene3D" id="1.25.40.20">
    <property type="entry name" value="Ankyrin repeat-containing domain"/>
    <property type="match status" value="3"/>
</dbReference>
<feature type="region of interest" description="Disordered" evidence="16">
    <location>
        <begin position="3556"/>
        <end position="3588"/>
    </location>
</feature>
<feature type="region of interest" description="Disordered" evidence="16">
    <location>
        <begin position="2006"/>
        <end position="2176"/>
    </location>
</feature>
<evidence type="ECO:0000256" key="1">
    <source>
        <dbReference type="ARBA" id="ARBA00004245"/>
    </source>
</evidence>
<comment type="subcellular location">
    <subcellularLocation>
        <location evidence="13">Cell membrane</location>
        <location evidence="13">Sarcolemma</location>
        <location evidence="13">T-tubule</location>
    </subcellularLocation>
    <subcellularLocation>
        <location evidence="1">Cytoplasm</location>
        <location evidence="1">Cytoskeleton</location>
    </subcellularLocation>
    <subcellularLocation>
        <location evidence="2">Lysosome</location>
    </subcellularLocation>
    <subcellularLocation>
        <location evidence="14">Postsynaptic cell membrane</location>
    </subcellularLocation>
</comment>
<dbReference type="SMART" id="SM00005">
    <property type="entry name" value="DEATH"/>
    <property type="match status" value="1"/>
</dbReference>
<feature type="compositionally biased region" description="Basic and acidic residues" evidence="16">
    <location>
        <begin position="1856"/>
        <end position="1868"/>
    </location>
</feature>
<keyword evidence="6" id="KW-0677">Repeat</keyword>
<dbReference type="InterPro" id="IPR000906">
    <property type="entry name" value="ZU5_dom"/>
</dbReference>
<keyword evidence="5" id="KW-0597">Phosphoprotein</keyword>
<feature type="compositionally biased region" description="Basic and acidic residues" evidence="16">
    <location>
        <begin position="1798"/>
        <end position="1812"/>
    </location>
</feature>
<dbReference type="Pfam" id="PF00023">
    <property type="entry name" value="Ank"/>
    <property type="match status" value="3"/>
</dbReference>
<evidence type="ECO:0000256" key="8">
    <source>
        <dbReference type="ARBA" id="ARBA00023043"/>
    </source>
</evidence>
<dbReference type="InterPro" id="IPR002110">
    <property type="entry name" value="Ankyrin_rpt"/>
</dbReference>
<feature type="repeat" description="ANK" evidence="15">
    <location>
        <begin position="296"/>
        <end position="328"/>
    </location>
</feature>
<feature type="repeat" description="ANK" evidence="15">
    <location>
        <begin position="94"/>
        <end position="126"/>
    </location>
</feature>
<evidence type="ECO:0000259" key="18">
    <source>
        <dbReference type="PROSITE" id="PS51145"/>
    </source>
</evidence>
<feature type="region of interest" description="Disordered" evidence="16">
    <location>
        <begin position="3482"/>
        <end position="3528"/>
    </location>
</feature>
<dbReference type="GO" id="GO:0007165">
    <property type="term" value="P:signal transduction"/>
    <property type="evidence" value="ECO:0007669"/>
    <property type="project" value="InterPro"/>
</dbReference>
<reference evidence="19" key="2">
    <citation type="submission" date="2025-09" db="UniProtKB">
        <authorList>
            <consortium name="Ensembl"/>
        </authorList>
    </citation>
    <scope>IDENTIFICATION</scope>
</reference>
<feature type="compositionally biased region" description="Basic and acidic residues" evidence="16">
    <location>
        <begin position="1880"/>
        <end position="1890"/>
    </location>
</feature>
<feature type="compositionally biased region" description="Basic and acidic residues" evidence="16">
    <location>
        <begin position="3208"/>
        <end position="3219"/>
    </location>
</feature>
<evidence type="ECO:0000256" key="5">
    <source>
        <dbReference type="ARBA" id="ARBA00022553"/>
    </source>
</evidence>
<feature type="repeat" description="ANK" evidence="15">
    <location>
        <begin position="560"/>
        <end position="592"/>
    </location>
</feature>
<feature type="domain" description="ZU5" evidence="18">
    <location>
        <begin position="966"/>
        <end position="1121"/>
    </location>
</feature>
<keyword evidence="8 15" id="KW-0040">ANK repeat</keyword>
<dbReference type="CDD" id="cd08804">
    <property type="entry name" value="Death_ank2"/>
    <property type="match status" value="1"/>
</dbReference>
<feature type="repeat" description="ANK" evidence="15">
    <location>
        <begin position="593"/>
        <end position="625"/>
    </location>
</feature>
<feature type="compositionally biased region" description="Basic and acidic residues" evidence="16">
    <location>
        <begin position="1765"/>
        <end position="1775"/>
    </location>
</feature>
<dbReference type="SUPFAM" id="SSF47986">
    <property type="entry name" value="DEATH domain"/>
    <property type="match status" value="1"/>
</dbReference>
<feature type="repeat" description="ANK" evidence="15">
    <location>
        <begin position="725"/>
        <end position="757"/>
    </location>
</feature>
<dbReference type="PANTHER" id="PTHR24123:SF49">
    <property type="entry name" value="ANKYRIN-2-LIKE ISOFORM X1"/>
    <property type="match status" value="1"/>
</dbReference>
<feature type="repeat" description="ANK" evidence="15">
    <location>
        <begin position="659"/>
        <end position="691"/>
    </location>
</feature>
<dbReference type="GO" id="GO:0072659">
    <property type="term" value="P:protein localization to plasma membrane"/>
    <property type="evidence" value="ECO:0007669"/>
    <property type="project" value="UniProtKB-ARBA"/>
</dbReference>
<dbReference type="PANTHER" id="PTHR24123">
    <property type="entry name" value="ANKYRIN REPEAT-CONTAINING"/>
    <property type="match status" value="1"/>
</dbReference>
<feature type="compositionally biased region" description="Polar residues" evidence="16">
    <location>
        <begin position="3556"/>
        <end position="3565"/>
    </location>
</feature>
<name>A0A669Q0T6_PHACC</name>
<feature type="compositionally biased region" description="Basic and acidic residues" evidence="16">
    <location>
        <begin position="3172"/>
        <end position="3182"/>
    </location>
</feature>
<dbReference type="Pfam" id="PF12796">
    <property type="entry name" value="Ank_2"/>
    <property type="match status" value="6"/>
</dbReference>